<dbReference type="Gene3D" id="1.25.40.10">
    <property type="entry name" value="Tetratricopeptide repeat domain"/>
    <property type="match status" value="1"/>
</dbReference>
<dbReference type="AlphaFoldDB" id="A0A7W9HAH8"/>
<dbReference type="Gene3D" id="3.40.50.300">
    <property type="entry name" value="P-loop containing nucleotide triphosphate hydrolases"/>
    <property type="match status" value="1"/>
</dbReference>
<keyword evidence="1" id="KW-0175">Coiled coil</keyword>
<evidence type="ECO:0000313" key="2">
    <source>
        <dbReference type="EMBL" id="MBB5798662.1"/>
    </source>
</evidence>
<dbReference type="SUPFAM" id="SSF52540">
    <property type="entry name" value="P-loop containing nucleoside triphosphate hydrolases"/>
    <property type="match status" value="1"/>
</dbReference>
<organism evidence="2 3">
    <name type="scientific">Streptomyces caelestis</name>
    <dbReference type="NCBI Taxonomy" id="36816"/>
    <lineage>
        <taxon>Bacteria</taxon>
        <taxon>Bacillati</taxon>
        <taxon>Actinomycetota</taxon>
        <taxon>Actinomycetes</taxon>
        <taxon>Kitasatosporales</taxon>
        <taxon>Streptomycetaceae</taxon>
        <taxon>Streptomyces</taxon>
    </lineage>
</organism>
<comment type="caution">
    <text evidence="2">The sequence shown here is derived from an EMBL/GenBank/DDBJ whole genome shotgun (WGS) entry which is preliminary data.</text>
</comment>
<accession>A0A7W9HAH8</accession>
<dbReference type="Proteomes" id="UP000590647">
    <property type="component" value="Unassembled WGS sequence"/>
</dbReference>
<dbReference type="RefSeq" id="WP_230299551.1">
    <property type="nucleotide sequence ID" value="NZ_JACHNE010000001.1"/>
</dbReference>
<gene>
    <name evidence="2" type="ORF">HDA41_006626</name>
</gene>
<evidence type="ECO:0000313" key="3">
    <source>
        <dbReference type="Proteomes" id="UP000590647"/>
    </source>
</evidence>
<protein>
    <submittedName>
        <fullName evidence="2">Tetratricopeptide (TPR) repeat protein</fullName>
    </submittedName>
</protein>
<dbReference type="PANTHER" id="PTHR47691">
    <property type="entry name" value="REGULATOR-RELATED"/>
    <property type="match status" value="1"/>
</dbReference>
<dbReference type="InterPro" id="IPR027417">
    <property type="entry name" value="P-loop_NTPase"/>
</dbReference>
<dbReference type="PANTHER" id="PTHR47691:SF3">
    <property type="entry name" value="HTH-TYPE TRANSCRIPTIONAL REGULATOR RV0890C-RELATED"/>
    <property type="match status" value="1"/>
</dbReference>
<dbReference type="PRINTS" id="PR00364">
    <property type="entry name" value="DISEASERSIST"/>
</dbReference>
<dbReference type="EMBL" id="JACHNE010000001">
    <property type="protein sequence ID" value="MBB5798662.1"/>
    <property type="molecule type" value="Genomic_DNA"/>
</dbReference>
<keyword evidence="3" id="KW-1185">Reference proteome</keyword>
<dbReference type="SUPFAM" id="SSF48452">
    <property type="entry name" value="TPR-like"/>
    <property type="match status" value="1"/>
</dbReference>
<sequence length="839" mass="90088">MEAELAALAASGATTLVGLMISDSWTSAKERLTRFLARRRSAGDAEEELQAASEELARARAAGDTAAEEEIEADWRQRLLVVLREEPAAAVELRSLLAEWAGNVSHTVISGGVNHSPAFQGAQIHGGITFNVPAATPTADETARPDQVPVLTVPFSNRRREISLLDAMCGAAARRQSGVDVTVVGGLPGVGKSAMARKWASMSRQLFPDGQLYVDFAALRDQAVTGGTVGADVSEALAMVLRSLKVSDAGMPASLAERTNLFRSRSADQRLLLVLDDVSQPAQVRPLIPKGPGSAVLVTSHGKLGELVLDGAQLISLEPLDAEGGLALLADRCGEEAVAAERAAAERLVELCGGLPVALQIAAARLITDDGLTMTSLSEELEDEAGRLAALALPGFQGALPGEEYSVSALLGSSYRLLPPDAARLYRLLGWLPTGAFDAGVAAVAADLDTPSAKRLLRTLMTASFVEAGRDGRYRMHDLVRLHARERAAEEEPPAEEKAMTRRVATHYLVLAAFADRALRKERLRIADLSPLLRTADDPFAVGTGPSPLEWLDAERHAILAVLRAASRHRLHSLVWPLAEAFTALFLRHRYLEAWKESLELGVASAAALAESAETANEIAEAAQAEARLRSLLSRPLMDLGETALAGRELRTAAARAEVTDHLTLRASVQEFLGRYLDRVDPAQAVPAYRRSYELNKEAGQGRGAAIAAYFLGCALDARGEYAEALETLRMAHHDLLAREEPDPRMAARAMAAIGAVHDHLGATAEAVRALREAVRVLEEEKATHYEAEALVTLVDIAERTGSYQDSVRGWLTRAVTLHEANGNPLAEDLRRRLENLVR</sequence>
<feature type="coiled-coil region" evidence="1">
    <location>
        <begin position="42"/>
        <end position="69"/>
    </location>
</feature>
<dbReference type="InterPro" id="IPR011990">
    <property type="entry name" value="TPR-like_helical_dom_sf"/>
</dbReference>
<name>A0A7W9HAH8_9ACTN</name>
<dbReference type="GO" id="GO:0043531">
    <property type="term" value="F:ADP binding"/>
    <property type="evidence" value="ECO:0007669"/>
    <property type="project" value="InterPro"/>
</dbReference>
<evidence type="ECO:0000256" key="1">
    <source>
        <dbReference type="SAM" id="Coils"/>
    </source>
</evidence>
<proteinExistence type="predicted"/>
<reference evidence="2 3" key="1">
    <citation type="submission" date="2020-08" db="EMBL/GenBank/DDBJ databases">
        <title>Sequencing the genomes of 1000 actinobacteria strains.</title>
        <authorList>
            <person name="Klenk H.-P."/>
        </authorList>
    </citation>
    <scope>NUCLEOTIDE SEQUENCE [LARGE SCALE GENOMIC DNA]</scope>
    <source>
        <strain evidence="2 3">DSM 40084</strain>
    </source>
</reference>